<accession>C4XK62</accession>
<comment type="subunit">
    <text evidence="11">The system is composed of three essential subunits: KdpA, KdpB and KdpC.</text>
</comment>
<keyword evidence="8 11" id="KW-1133">Transmembrane helix</keyword>
<feature type="transmembrane region" description="Helical" evidence="11">
    <location>
        <begin position="15"/>
        <end position="39"/>
    </location>
</feature>
<dbReference type="Proteomes" id="UP000009071">
    <property type="component" value="Chromosome"/>
</dbReference>
<dbReference type="HAMAP" id="MF_00276">
    <property type="entry name" value="KdpC"/>
    <property type="match status" value="1"/>
</dbReference>
<dbReference type="GO" id="GO:0008556">
    <property type="term" value="F:P-type potassium transmembrane transporter activity"/>
    <property type="evidence" value="ECO:0007669"/>
    <property type="project" value="InterPro"/>
</dbReference>
<comment type="function">
    <text evidence="11">Part of the high-affinity ATP-driven potassium transport (or Kdp) system, which catalyzes the hydrolysis of ATP coupled with the electrogenic transport of potassium into the cytoplasm. This subunit acts as a catalytic chaperone that increases the ATP-binding affinity of the ATP-hydrolyzing subunit KdpB by the formation of a transient KdpB/KdpC/ATP ternary complex.</text>
</comment>
<dbReference type="HOGENOM" id="CLU_077094_2_0_7"/>
<keyword evidence="7 11" id="KW-0630">Potassium</keyword>
<keyword evidence="9 11" id="KW-0406">Ion transport</keyword>
<keyword evidence="3 11" id="KW-0633">Potassium transport</keyword>
<dbReference type="GO" id="GO:0005886">
    <property type="term" value="C:plasma membrane"/>
    <property type="evidence" value="ECO:0007669"/>
    <property type="project" value="UniProtKB-SubCell"/>
</dbReference>
<evidence type="ECO:0000313" key="12">
    <source>
        <dbReference type="EMBL" id="BAH74417.1"/>
    </source>
</evidence>
<evidence type="ECO:0000313" key="13">
    <source>
        <dbReference type="Proteomes" id="UP000009071"/>
    </source>
</evidence>
<dbReference type="GO" id="GO:0005524">
    <property type="term" value="F:ATP binding"/>
    <property type="evidence" value="ECO:0007669"/>
    <property type="project" value="UniProtKB-UniRule"/>
</dbReference>
<dbReference type="STRING" id="573370.DMR_09260"/>
<evidence type="ECO:0000256" key="3">
    <source>
        <dbReference type="ARBA" id="ARBA00022538"/>
    </source>
</evidence>
<evidence type="ECO:0000256" key="1">
    <source>
        <dbReference type="ARBA" id="ARBA00022448"/>
    </source>
</evidence>
<dbReference type="RefSeq" id="WP_012750488.1">
    <property type="nucleotide sequence ID" value="NC_012796.1"/>
</dbReference>
<sequence>MLVELGKQLKPSCLMLLWLSVLTGLVYPLAVTALGAGVFPNKAMGSLIERQGGIVGSSLLGQPFTSDRYFHGRPSATAPYPYNAAASSGSNLAPSNPDLRQAVQERAQALSMDNAGPSVPMDLVTTSASGLDPDISPEAASYQVTRVAKARGLPGQTVADLVARHTEGRLWGFWGEPRVNVLRLNLELDALTSTK</sequence>
<evidence type="ECO:0000256" key="4">
    <source>
        <dbReference type="ARBA" id="ARBA00022692"/>
    </source>
</evidence>
<evidence type="ECO:0000256" key="2">
    <source>
        <dbReference type="ARBA" id="ARBA00022475"/>
    </source>
</evidence>
<protein>
    <recommendedName>
        <fullName evidence="11">Potassium-transporting ATPase KdpC subunit</fullName>
    </recommendedName>
    <alternativeName>
        <fullName evidence="11">ATP phosphohydrolase [potassium-transporting] C chain</fullName>
    </alternativeName>
    <alternativeName>
        <fullName evidence="11">Potassium-binding and translocating subunit C</fullName>
    </alternativeName>
    <alternativeName>
        <fullName evidence="11">Potassium-translocating ATPase C chain</fullName>
    </alternativeName>
</protein>
<keyword evidence="11" id="KW-0997">Cell inner membrane</keyword>
<keyword evidence="1 11" id="KW-0813">Transport</keyword>
<keyword evidence="5 11" id="KW-0547">Nucleotide-binding</keyword>
<evidence type="ECO:0000256" key="8">
    <source>
        <dbReference type="ARBA" id="ARBA00022989"/>
    </source>
</evidence>
<keyword evidence="6 11" id="KW-0067">ATP-binding</keyword>
<dbReference type="eggNOG" id="COG2156">
    <property type="taxonomic scope" value="Bacteria"/>
</dbReference>
<keyword evidence="2 11" id="KW-1003">Cell membrane</keyword>
<dbReference type="InterPro" id="IPR003820">
    <property type="entry name" value="KdpC"/>
</dbReference>
<dbReference type="NCBIfam" id="TIGR00681">
    <property type="entry name" value="kdpC"/>
    <property type="match status" value="1"/>
</dbReference>
<evidence type="ECO:0000256" key="10">
    <source>
        <dbReference type="ARBA" id="ARBA00023136"/>
    </source>
</evidence>
<evidence type="ECO:0000256" key="7">
    <source>
        <dbReference type="ARBA" id="ARBA00022958"/>
    </source>
</evidence>
<dbReference type="PIRSF" id="PIRSF001296">
    <property type="entry name" value="K_ATPase_KdpC"/>
    <property type="match status" value="1"/>
</dbReference>
<dbReference type="PANTHER" id="PTHR30042">
    <property type="entry name" value="POTASSIUM-TRANSPORTING ATPASE C CHAIN"/>
    <property type="match status" value="1"/>
</dbReference>
<keyword evidence="13" id="KW-1185">Reference proteome</keyword>
<dbReference type="NCBIfam" id="NF001454">
    <property type="entry name" value="PRK00315.1"/>
    <property type="match status" value="1"/>
</dbReference>
<evidence type="ECO:0000256" key="5">
    <source>
        <dbReference type="ARBA" id="ARBA00022741"/>
    </source>
</evidence>
<dbReference type="OrthoDB" id="9788285at2"/>
<organism evidence="12 13">
    <name type="scientific">Solidesulfovibrio magneticus (strain ATCC 700980 / DSM 13731 / RS-1)</name>
    <name type="common">Desulfovibrio magneticus</name>
    <dbReference type="NCBI Taxonomy" id="573370"/>
    <lineage>
        <taxon>Bacteria</taxon>
        <taxon>Pseudomonadati</taxon>
        <taxon>Thermodesulfobacteriota</taxon>
        <taxon>Desulfovibrionia</taxon>
        <taxon>Desulfovibrionales</taxon>
        <taxon>Desulfovibrionaceae</taxon>
        <taxon>Solidesulfovibrio</taxon>
    </lineage>
</organism>
<reference evidence="12 13" key="1">
    <citation type="journal article" date="2009" name="Genome Res.">
        <title>Whole genome sequence of Desulfovibrio magneticus strain RS-1 revealed common gene clusters in magnetotactic bacteria.</title>
        <authorList>
            <person name="Nakazawa H."/>
            <person name="Arakaki A."/>
            <person name="Narita-Yamada S."/>
            <person name="Yashiro I."/>
            <person name="Jinno K."/>
            <person name="Aoki N."/>
            <person name="Tsuruyama A."/>
            <person name="Okamura Y."/>
            <person name="Tanikawa S."/>
            <person name="Fujita N."/>
            <person name="Takeyama H."/>
            <person name="Matsunaga T."/>
        </authorList>
    </citation>
    <scope>NUCLEOTIDE SEQUENCE [LARGE SCALE GENOMIC DNA]</scope>
    <source>
        <strain evidence="13">ATCC 700980 / DSM 13731 / RS-1</strain>
    </source>
</reference>
<dbReference type="Pfam" id="PF02669">
    <property type="entry name" value="KdpC"/>
    <property type="match status" value="1"/>
</dbReference>
<comment type="subcellular location">
    <subcellularLocation>
        <location evidence="11">Cell inner membrane</location>
        <topology evidence="11">Single-pass membrane protein</topology>
    </subcellularLocation>
</comment>
<evidence type="ECO:0000256" key="9">
    <source>
        <dbReference type="ARBA" id="ARBA00023065"/>
    </source>
</evidence>
<keyword evidence="10 11" id="KW-0472">Membrane</keyword>
<evidence type="ECO:0000256" key="6">
    <source>
        <dbReference type="ARBA" id="ARBA00022840"/>
    </source>
</evidence>
<comment type="similarity">
    <text evidence="11">Belongs to the KdpC family.</text>
</comment>
<gene>
    <name evidence="11 12" type="primary">kdpC</name>
    <name evidence="12" type="ordered locus">DMR_09260</name>
</gene>
<evidence type="ECO:0000256" key="11">
    <source>
        <dbReference type="HAMAP-Rule" id="MF_00276"/>
    </source>
</evidence>
<dbReference type="AlphaFoldDB" id="C4XK62"/>
<dbReference type="PANTHER" id="PTHR30042:SF2">
    <property type="entry name" value="POTASSIUM-TRANSPORTING ATPASE KDPC SUBUNIT"/>
    <property type="match status" value="1"/>
</dbReference>
<dbReference type="EMBL" id="AP010904">
    <property type="protein sequence ID" value="BAH74417.1"/>
    <property type="molecule type" value="Genomic_DNA"/>
</dbReference>
<proteinExistence type="inferred from homology"/>
<dbReference type="KEGG" id="dma:DMR_09260"/>
<keyword evidence="4 11" id="KW-0812">Transmembrane</keyword>
<name>C4XK62_SOLM1</name>